<evidence type="ECO:0000259" key="4">
    <source>
        <dbReference type="Pfam" id="PF00144"/>
    </source>
</evidence>
<dbReference type="PANTHER" id="PTHR43283">
    <property type="entry name" value="BETA-LACTAMASE-RELATED"/>
    <property type="match status" value="1"/>
</dbReference>
<feature type="region of interest" description="Disordered" evidence="2">
    <location>
        <begin position="26"/>
        <end position="54"/>
    </location>
</feature>
<name>A0A4R4T2Z6_9ACTN</name>
<protein>
    <submittedName>
        <fullName evidence="5">Class A beta-lactamase-related serine hydrolase</fullName>
    </submittedName>
</protein>
<keyword evidence="3" id="KW-0732">Signal</keyword>
<dbReference type="EMBL" id="SMKI01000285">
    <property type="protein sequence ID" value="TDC71248.1"/>
    <property type="molecule type" value="Genomic_DNA"/>
</dbReference>
<keyword evidence="6" id="KW-1185">Reference proteome</keyword>
<dbReference type="InterPro" id="IPR012338">
    <property type="entry name" value="Beta-lactam/transpept-like"/>
</dbReference>
<feature type="compositionally biased region" description="Low complexity" evidence="2">
    <location>
        <begin position="26"/>
        <end position="51"/>
    </location>
</feature>
<accession>A0A4R4T2Z6</accession>
<feature type="domain" description="Beta-lactamase-related" evidence="4">
    <location>
        <begin position="63"/>
        <end position="397"/>
    </location>
</feature>
<dbReference type="PANTHER" id="PTHR43283:SF11">
    <property type="entry name" value="BETA-LACTAMASE-RELATED DOMAIN-CONTAINING PROTEIN"/>
    <property type="match status" value="1"/>
</dbReference>
<dbReference type="SUPFAM" id="SSF56601">
    <property type="entry name" value="beta-lactamase/transpeptidase-like"/>
    <property type="match status" value="1"/>
</dbReference>
<dbReference type="Pfam" id="PF00144">
    <property type="entry name" value="Beta-lactamase"/>
    <property type="match status" value="1"/>
</dbReference>
<comment type="caution">
    <text evidence="5">The sequence shown here is derived from an EMBL/GenBank/DDBJ whole genome shotgun (WGS) entry which is preliminary data.</text>
</comment>
<evidence type="ECO:0000256" key="1">
    <source>
        <dbReference type="ARBA" id="ARBA00022801"/>
    </source>
</evidence>
<dbReference type="InterPro" id="IPR006311">
    <property type="entry name" value="TAT_signal"/>
</dbReference>
<dbReference type="AlphaFoldDB" id="A0A4R4T2Z6"/>
<reference evidence="5 6" key="1">
    <citation type="submission" date="2019-03" db="EMBL/GenBank/DDBJ databases">
        <title>Draft genome sequences of novel Actinobacteria.</title>
        <authorList>
            <person name="Sahin N."/>
            <person name="Ay H."/>
            <person name="Saygin H."/>
        </authorList>
    </citation>
    <scope>NUCLEOTIDE SEQUENCE [LARGE SCALE GENOMIC DNA]</scope>
    <source>
        <strain evidence="5 6">DSM 41900</strain>
    </source>
</reference>
<dbReference type="Proteomes" id="UP000295345">
    <property type="component" value="Unassembled WGS sequence"/>
</dbReference>
<evidence type="ECO:0000256" key="2">
    <source>
        <dbReference type="SAM" id="MobiDB-lite"/>
    </source>
</evidence>
<keyword evidence="1 5" id="KW-0378">Hydrolase</keyword>
<sequence length="412" mass="43207">MTTTRRTVLGALGVSVAATGATLAGTGTARAGTARAGTAGATGAARATSGRVPPELRPGGALDAFVAEEAAQGRFSGSVLLTHRGRQVLARSHGMADRERSLPNGPDTLYSLASVTKLFTAVAVAQLAQRGEVGYQATVGTYLDGFPAEVADRVTVHHLLTHTSGLGDTFRMPGFAEESATWDSVEEVMAGFGRYVRTDRPAFAPGAGFAYSNTGFHVLGEIVAAVAGRPYHDHVREHVFRAAGMTGSDFYTRTQWRDDRRIAHPYAVTETGGREDVLEQRLFVGTPAGDAFANCAGLDRFARALTGGELLDPTFVGITLGGKVPPAGPQRPPGDGDRPRRTMFQAYGPMATLEAGQWTIGHNGGSRGIATSVEVFPDTDWVAVVLANYDTPQGVMPSVPTKARELILAAGA</sequence>
<evidence type="ECO:0000313" key="6">
    <source>
        <dbReference type="Proteomes" id="UP000295345"/>
    </source>
</evidence>
<dbReference type="InterPro" id="IPR001466">
    <property type="entry name" value="Beta-lactam-related"/>
</dbReference>
<evidence type="ECO:0000256" key="3">
    <source>
        <dbReference type="SAM" id="SignalP"/>
    </source>
</evidence>
<dbReference type="InterPro" id="IPR050789">
    <property type="entry name" value="Diverse_Enzym_Activities"/>
</dbReference>
<evidence type="ECO:0000313" key="5">
    <source>
        <dbReference type="EMBL" id="TDC71248.1"/>
    </source>
</evidence>
<organism evidence="5 6">
    <name type="scientific">Streptomyces hainanensis</name>
    <dbReference type="NCBI Taxonomy" id="402648"/>
    <lineage>
        <taxon>Bacteria</taxon>
        <taxon>Bacillati</taxon>
        <taxon>Actinomycetota</taxon>
        <taxon>Actinomycetes</taxon>
        <taxon>Kitasatosporales</taxon>
        <taxon>Streptomycetaceae</taxon>
        <taxon>Streptomyces</taxon>
    </lineage>
</organism>
<dbReference type="RefSeq" id="WP_132820166.1">
    <property type="nucleotide sequence ID" value="NZ_SMKI01000285.1"/>
</dbReference>
<dbReference type="Gene3D" id="3.40.710.10">
    <property type="entry name" value="DD-peptidase/beta-lactamase superfamily"/>
    <property type="match status" value="1"/>
</dbReference>
<feature type="chain" id="PRO_5039056958" evidence="3">
    <location>
        <begin position="25"/>
        <end position="412"/>
    </location>
</feature>
<dbReference type="OrthoDB" id="3863176at2"/>
<dbReference type="PROSITE" id="PS51318">
    <property type="entry name" value="TAT"/>
    <property type="match status" value="1"/>
</dbReference>
<dbReference type="GO" id="GO:0016787">
    <property type="term" value="F:hydrolase activity"/>
    <property type="evidence" value="ECO:0007669"/>
    <property type="project" value="UniProtKB-KW"/>
</dbReference>
<proteinExistence type="predicted"/>
<feature type="signal peptide" evidence="3">
    <location>
        <begin position="1"/>
        <end position="24"/>
    </location>
</feature>
<gene>
    <name evidence="5" type="ORF">E1283_23740</name>
</gene>